<dbReference type="RefSeq" id="WP_092598697.1">
    <property type="nucleotide sequence ID" value="NZ_FNFI01000009.1"/>
</dbReference>
<feature type="transmembrane region" description="Helical" evidence="1">
    <location>
        <begin position="56"/>
        <end position="73"/>
    </location>
</feature>
<proteinExistence type="predicted"/>
<accession>A0A1G9C905</accession>
<evidence type="ECO:0000256" key="1">
    <source>
        <dbReference type="SAM" id="Phobius"/>
    </source>
</evidence>
<evidence type="ECO:0000313" key="2">
    <source>
        <dbReference type="EMBL" id="SDK48141.1"/>
    </source>
</evidence>
<dbReference type="STRING" id="586411.SAMN05216187_10955"/>
<keyword evidence="1" id="KW-0472">Membrane</keyword>
<keyword evidence="1" id="KW-0812">Transmembrane</keyword>
<gene>
    <name evidence="2" type="ORF">SAMN05216187_10955</name>
</gene>
<dbReference type="OrthoDB" id="2413078at2"/>
<dbReference type="Proteomes" id="UP000242700">
    <property type="component" value="Unassembled WGS sequence"/>
</dbReference>
<reference evidence="3" key="1">
    <citation type="submission" date="2016-10" db="EMBL/GenBank/DDBJ databases">
        <authorList>
            <person name="Varghese N."/>
            <person name="Submissions S."/>
        </authorList>
    </citation>
    <scope>NUCLEOTIDE SEQUENCE [LARGE SCALE GENOMIC DNA]</scope>
    <source>
        <strain evidence="3">CGMCC 1.8911</strain>
    </source>
</reference>
<sequence length="93" mass="10766">MPVIGWGIAILVIGVQFYLSRRKYVYWGAILPVLYIVFIVGWFFKKFGEEDTLSLILAGVGGLAFLLSLWINGRDYLKKKRKKELEKIELQDI</sequence>
<organism evidence="2 3">
    <name type="scientific">Jeotgalicoccus aerolatus</name>
    <dbReference type="NCBI Taxonomy" id="709510"/>
    <lineage>
        <taxon>Bacteria</taxon>
        <taxon>Bacillati</taxon>
        <taxon>Bacillota</taxon>
        <taxon>Bacilli</taxon>
        <taxon>Bacillales</taxon>
        <taxon>Staphylococcaceae</taxon>
        <taxon>Jeotgalicoccus</taxon>
    </lineage>
</organism>
<keyword evidence="1" id="KW-1133">Transmembrane helix</keyword>
<feature type="transmembrane region" description="Helical" evidence="1">
    <location>
        <begin position="24"/>
        <end position="44"/>
    </location>
</feature>
<evidence type="ECO:0000313" key="3">
    <source>
        <dbReference type="Proteomes" id="UP000242700"/>
    </source>
</evidence>
<name>A0A1G9C905_9STAP</name>
<dbReference type="EMBL" id="FNFI01000009">
    <property type="protein sequence ID" value="SDK48141.1"/>
    <property type="molecule type" value="Genomic_DNA"/>
</dbReference>
<dbReference type="AlphaFoldDB" id="A0A1G9C905"/>
<protein>
    <submittedName>
        <fullName evidence="2">Uncharacterized protein</fullName>
    </submittedName>
</protein>